<evidence type="ECO:0000259" key="8">
    <source>
        <dbReference type="PROSITE" id="PS51011"/>
    </source>
</evidence>
<evidence type="ECO:0000256" key="1">
    <source>
        <dbReference type="ARBA" id="ARBA00004123"/>
    </source>
</evidence>
<dbReference type="PROSITE" id="PS51011">
    <property type="entry name" value="ARID"/>
    <property type="match status" value="1"/>
</dbReference>
<dbReference type="InterPro" id="IPR000953">
    <property type="entry name" value="Chromo/chromo_shadow_dom"/>
</dbReference>
<dbReference type="Gene3D" id="2.30.30.140">
    <property type="match status" value="3"/>
</dbReference>
<evidence type="ECO:0000313" key="9">
    <source>
        <dbReference type="EMBL" id="KAK1339245.1"/>
    </source>
</evidence>
<evidence type="ECO:0000256" key="5">
    <source>
        <dbReference type="ARBA" id="ARBA00023163"/>
    </source>
</evidence>
<dbReference type="EMBL" id="JAULJE010000009">
    <property type="protein sequence ID" value="KAK1339245.1"/>
    <property type="molecule type" value="Genomic_DNA"/>
</dbReference>
<dbReference type="GO" id="GO:0005634">
    <property type="term" value="C:nucleus"/>
    <property type="evidence" value="ECO:0007669"/>
    <property type="project" value="UniProtKB-SubCell"/>
</dbReference>
<dbReference type="FunFam" id="2.30.30.140:FF:000012">
    <property type="entry name" value="AT-rich interactive domain-containing protein 4A"/>
    <property type="match status" value="1"/>
</dbReference>
<dbReference type="FunFam" id="2.30.30.140:FF:000050">
    <property type="entry name" value="AT-rich interactive domain 4A (RBP1-like)"/>
    <property type="match status" value="1"/>
</dbReference>
<protein>
    <recommendedName>
        <fullName evidence="8">ARID domain-containing protein</fullName>
    </recommendedName>
</protein>
<evidence type="ECO:0000256" key="2">
    <source>
        <dbReference type="ARBA" id="ARBA00022853"/>
    </source>
</evidence>
<feature type="compositionally biased region" description="Basic and acidic residues" evidence="7">
    <location>
        <begin position="872"/>
        <end position="881"/>
    </location>
</feature>
<organism evidence="9 10">
    <name type="scientific">Cnephaeus nilssonii</name>
    <name type="common">Northern bat</name>
    <name type="synonym">Eptesicus nilssonii</name>
    <dbReference type="NCBI Taxonomy" id="3371016"/>
    <lineage>
        <taxon>Eukaryota</taxon>
        <taxon>Metazoa</taxon>
        <taxon>Chordata</taxon>
        <taxon>Craniata</taxon>
        <taxon>Vertebrata</taxon>
        <taxon>Euteleostomi</taxon>
        <taxon>Mammalia</taxon>
        <taxon>Eutheria</taxon>
        <taxon>Laurasiatheria</taxon>
        <taxon>Chiroptera</taxon>
        <taxon>Yangochiroptera</taxon>
        <taxon>Vespertilionidae</taxon>
        <taxon>Cnephaeus</taxon>
    </lineage>
</organism>
<dbReference type="SMART" id="SM00298">
    <property type="entry name" value="CHROMO"/>
    <property type="match status" value="1"/>
</dbReference>
<gene>
    <name evidence="9" type="ORF">QTO34_019924</name>
</gene>
<dbReference type="AlphaFoldDB" id="A0AA40HYA2"/>
<dbReference type="Pfam" id="PF01388">
    <property type="entry name" value="ARID"/>
    <property type="match status" value="1"/>
</dbReference>
<dbReference type="InterPro" id="IPR001606">
    <property type="entry name" value="ARID_dom"/>
</dbReference>
<dbReference type="FunFam" id="1.10.150.60:FF:000003">
    <property type="entry name" value="AT-rich interactive domain-containing protein 4B"/>
    <property type="match status" value="1"/>
</dbReference>
<feature type="compositionally biased region" description="Basic and acidic residues" evidence="7">
    <location>
        <begin position="653"/>
        <end position="668"/>
    </location>
</feature>
<feature type="compositionally biased region" description="Basic residues" evidence="7">
    <location>
        <begin position="643"/>
        <end position="652"/>
    </location>
</feature>
<feature type="compositionally biased region" description="Basic and acidic residues" evidence="7">
    <location>
        <begin position="1072"/>
        <end position="1084"/>
    </location>
</feature>
<feature type="region of interest" description="Disordered" evidence="7">
    <location>
        <begin position="277"/>
        <end position="316"/>
    </location>
</feature>
<dbReference type="GO" id="GO:0006357">
    <property type="term" value="P:regulation of transcription by RNA polymerase II"/>
    <property type="evidence" value="ECO:0007669"/>
    <property type="project" value="TreeGrafter"/>
</dbReference>
<dbReference type="Pfam" id="PF11717">
    <property type="entry name" value="Tudor-knot"/>
    <property type="match status" value="1"/>
</dbReference>
<evidence type="ECO:0000256" key="4">
    <source>
        <dbReference type="ARBA" id="ARBA00023125"/>
    </source>
</evidence>
<dbReference type="GO" id="GO:0006325">
    <property type="term" value="P:chromatin organization"/>
    <property type="evidence" value="ECO:0007669"/>
    <property type="project" value="UniProtKB-KW"/>
</dbReference>
<feature type="region of interest" description="Disordered" evidence="7">
    <location>
        <begin position="934"/>
        <end position="960"/>
    </location>
</feature>
<dbReference type="PANTHER" id="PTHR13964:SF26">
    <property type="entry name" value="AT-RICH INTERACTIVE DOMAIN-CONTAINING PROTEIN 4A"/>
    <property type="match status" value="1"/>
</dbReference>
<proteinExistence type="predicted"/>
<feature type="region of interest" description="Disordered" evidence="7">
    <location>
        <begin position="1143"/>
        <end position="1170"/>
    </location>
</feature>
<feature type="compositionally biased region" description="Polar residues" evidence="7">
    <location>
        <begin position="884"/>
        <end position="898"/>
    </location>
</feature>
<feature type="compositionally biased region" description="Basic and acidic residues" evidence="7">
    <location>
        <begin position="555"/>
        <end position="567"/>
    </location>
</feature>
<dbReference type="InterPro" id="IPR016197">
    <property type="entry name" value="Chromo-like_dom_sf"/>
</dbReference>
<feature type="compositionally biased region" description="Acidic residues" evidence="7">
    <location>
        <begin position="568"/>
        <end position="577"/>
    </location>
</feature>
<dbReference type="Gene3D" id="1.10.150.60">
    <property type="entry name" value="ARID DNA-binding domain"/>
    <property type="match status" value="1"/>
</dbReference>
<feature type="domain" description="ARID" evidence="8">
    <location>
        <begin position="315"/>
        <end position="407"/>
    </location>
</feature>
<dbReference type="SUPFAM" id="SSF46774">
    <property type="entry name" value="ARID-like"/>
    <property type="match status" value="1"/>
</dbReference>
<feature type="region of interest" description="Disordered" evidence="7">
    <location>
        <begin position="130"/>
        <end position="173"/>
    </location>
</feature>
<keyword evidence="2" id="KW-0156">Chromatin regulator</keyword>
<feature type="compositionally biased region" description="Basic residues" evidence="7">
    <location>
        <begin position="529"/>
        <end position="539"/>
    </location>
</feature>
<dbReference type="GO" id="GO:0000976">
    <property type="term" value="F:transcription cis-regulatory region binding"/>
    <property type="evidence" value="ECO:0007669"/>
    <property type="project" value="TreeGrafter"/>
</dbReference>
<dbReference type="InterPro" id="IPR012603">
    <property type="entry name" value="ARID4A/B_PWWP"/>
</dbReference>
<keyword evidence="3" id="KW-0805">Transcription regulation</keyword>
<reference evidence="9" key="1">
    <citation type="submission" date="2023-06" db="EMBL/GenBank/DDBJ databases">
        <title>Reference genome for the Northern bat (Eptesicus nilssonii), a most northern bat species.</title>
        <authorList>
            <person name="Laine V.N."/>
            <person name="Pulliainen A.T."/>
            <person name="Lilley T.M."/>
        </authorList>
    </citation>
    <scope>NUCLEOTIDE SEQUENCE</scope>
    <source>
        <strain evidence="9">BLF_Eptnil</strain>
        <tissue evidence="9">Kidney</tissue>
    </source>
</reference>
<feature type="compositionally biased region" description="Acidic residues" evidence="7">
    <location>
        <begin position="157"/>
        <end position="171"/>
    </location>
</feature>
<dbReference type="InterPro" id="IPR047473">
    <property type="entry name" value="CBD_RBP1-like"/>
</dbReference>
<feature type="compositionally biased region" description="Acidic residues" evidence="7">
    <location>
        <begin position="544"/>
        <end position="554"/>
    </location>
</feature>
<evidence type="ECO:0000256" key="7">
    <source>
        <dbReference type="SAM" id="MobiDB-lite"/>
    </source>
</evidence>
<keyword evidence="4" id="KW-0238">DNA-binding</keyword>
<keyword evidence="10" id="KW-1185">Reference proteome</keyword>
<dbReference type="InterPro" id="IPR036431">
    <property type="entry name" value="ARID_dom_sf"/>
</dbReference>
<evidence type="ECO:0000256" key="3">
    <source>
        <dbReference type="ARBA" id="ARBA00023015"/>
    </source>
</evidence>
<accession>A0AA40HYA2</accession>
<dbReference type="CDD" id="cd18641">
    <property type="entry name" value="CBD_RBP1_like"/>
    <property type="match status" value="1"/>
</dbReference>
<sequence>MDPFRKLLSAIRIAYLVVAIGSDKNYRNSACGLKGKSSQNNLHIKYLLKYSNTQFCTQQLLLKAPPRRCQFLEVRSMTAFCAVIFICEHKFSLLLIIVFDDGDERTLRRTSLCLKGERHFAESETLDQLPLTNPEHFGTPVIAKKTNRGRRSSLPINEDEKEEETSEDEDEDKRRLNDELLGKVVSVLSTSEKTEWYPALVISPSCNDDITVRKDQCLVRSFIDSKFYSVARKDIKEVDILNLPESELSAKPGLQKASIFLKTRVVPDNWKMDISEILESSSSDDEDGPPEENEEEKEKEAKKEEEEVPEEELDPEERDNFLQQLYKFMEDRGTPINKPPVLGYKDLNLFKLFRLVYHQGGCDNIDSGAVWKQIYMDLGIPILNSAASYNVKTAYRKYLYGFEEYCRSANIQFRTIHHHEPKVKEEKKDLEESMEEALKLDQEMPLVEVKSEPEENIDSNSESEREEIELKSPRGRRRIARDANSIKNEIEEEKTEDKLKDNDTESKDVNDDYETAEKKENELLLGRKNTPKQKEKKIKKQEDSDRDSDEEEEKNQEREETESKCDSEGEEDEEDMEPCLTGTKVKVKYGRGKTQKIYEASIKSTEIDDGEVLYLVHYYGWNVRYDEWVKADRIIWPLDKGGPKKKQKKKAKNKEDSEKDEKRDEERHKSKRGRPPLKSTLSSNMPYGLSKTPNSEGKSDSCSSDSETEDLLEKNLMNEELSPDIKEELEKNENLNDDKLDEENPKIAAHVLKENDRTQMQPFETLKLDIGENEQIVQIFGNKVEQTEEVKKEAEKSPKGKGRRSKTKDLSLEIIKISSFSQDEAGNEPHIETHSLEFPSLDSKNFSSATEDEIDQCAKEKKLKRKILGHSSPEKKTRIENGMEMTNSISQERTSDSVASEGMKNLNFEQHFEIENEGMPSLIAESNQGIQELTSEKFDSPAEETVNTPLKEEEDTMPLIGPETLVCHEVDLDDLDEKDKTSIEDVVVESSESNSLVSIPSALPPVVQHNFSVASPLTLSQDESRSIKSESDITIEVDSIAEESQEALCERESANGFEDSIASGTCSIIVQERESREKGQKRPSEGNSGLLAKKQKRTPKRTSAVAKNEKNGTEHSSTSECKPYLCGARKRTKTKEISLPRNGFLARSPVGGNIPHIKDGEKDKHREKHLNSSPRTYKWSFQLNELDNMNSTERISFLQEKLQEIRKYYMSLKSEVATIDRRRKRLKKKDREVSHAGASMSSASSDTGMSPSSSSPPQNVLAVECR</sequence>
<dbReference type="SMART" id="SM01014">
    <property type="entry name" value="ARID"/>
    <property type="match status" value="1"/>
</dbReference>
<feature type="compositionally biased region" description="Basic and acidic residues" evidence="7">
    <location>
        <begin position="495"/>
        <end position="522"/>
    </location>
</feature>
<feature type="compositionally biased region" description="Acidic residues" evidence="7">
    <location>
        <begin position="306"/>
        <end position="316"/>
    </location>
</feature>
<dbReference type="Pfam" id="PF08169">
    <property type="entry name" value="RBB1NT"/>
    <property type="match status" value="1"/>
</dbReference>
<dbReference type="CDD" id="cd16882">
    <property type="entry name" value="ARID_ARID4A"/>
    <property type="match status" value="1"/>
</dbReference>
<evidence type="ECO:0000313" key="10">
    <source>
        <dbReference type="Proteomes" id="UP001177744"/>
    </source>
</evidence>
<feature type="compositionally biased region" description="Basic and acidic residues" evidence="7">
    <location>
        <begin position="296"/>
        <end position="305"/>
    </location>
</feature>
<comment type="subcellular location">
    <subcellularLocation>
        <location evidence="1">Nucleus</location>
    </subcellularLocation>
</comment>
<keyword evidence="5" id="KW-0804">Transcription</keyword>
<dbReference type="InterPro" id="IPR025995">
    <property type="entry name" value="Tudor-knot"/>
</dbReference>
<dbReference type="PANTHER" id="PTHR13964">
    <property type="entry name" value="RBP-RELATED"/>
    <property type="match status" value="1"/>
</dbReference>
<feature type="compositionally biased region" description="Acidic residues" evidence="7">
    <location>
        <begin position="282"/>
        <end position="295"/>
    </location>
</feature>
<feature type="region of interest" description="Disordered" evidence="7">
    <location>
        <begin position="1221"/>
        <end position="1266"/>
    </location>
</feature>
<feature type="region of interest" description="Disordered" evidence="7">
    <location>
        <begin position="821"/>
        <end position="899"/>
    </location>
</feature>
<dbReference type="SUPFAM" id="SSF54160">
    <property type="entry name" value="Chromo domain-like"/>
    <property type="match status" value="1"/>
</dbReference>
<name>A0AA40HYA2_CNENI</name>
<feature type="region of interest" description="Disordered" evidence="7">
    <location>
        <begin position="441"/>
        <end position="584"/>
    </location>
</feature>
<feature type="region of interest" description="Disordered" evidence="7">
    <location>
        <begin position="638"/>
        <end position="758"/>
    </location>
</feature>
<feature type="compositionally biased region" description="Basic and acidic residues" evidence="7">
    <location>
        <begin position="711"/>
        <end position="757"/>
    </location>
</feature>
<feature type="compositionally biased region" description="Low complexity" evidence="7">
    <location>
        <begin position="1235"/>
        <end position="1257"/>
    </location>
</feature>
<feature type="region of interest" description="Disordered" evidence="7">
    <location>
        <begin position="1072"/>
        <end position="1120"/>
    </location>
</feature>
<keyword evidence="6" id="KW-0539">Nucleus</keyword>
<feature type="compositionally biased region" description="Basic and acidic residues" evidence="7">
    <location>
        <begin position="785"/>
        <end position="798"/>
    </location>
</feature>
<comment type="caution">
    <text evidence="9">The sequence shown here is derived from an EMBL/GenBank/DDBJ whole genome shotgun (WGS) entry which is preliminary data.</text>
</comment>
<dbReference type="SMART" id="SM00501">
    <property type="entry name" value="BRIGHT"/>
    <property type="match status" value="1"/>
</dbReference>
<dbReference type="Proteomes" id="UP001177744">
    <property type="component" value="Unassembled WGS sequence"/>
</dbReference>
<feature type="region of interest" description="Disordered" evidence="7">
    <location>
        <begin position="782"/>
        <end position="808"/>
    </location>
</feature>
<dbReference type="InterPro" id="IPR051232">
    <property type="entry name" value="ARID/SWI1_ChromRemod"/>
</dbReference>
<evidence type="ECO:0000256" key="6">
    <source>
        <dbReference type="ARBA" id="ARBA00023242"/>
    </source>
</evidence>